<dbReference type="EMBL" id="QKZL01000003">
    <property type="protein sequence ID" value="PZX18411.1"/>
    <property type="molecule type" value="Genomic_DNA"/>
</dbReference>
<evidence type="ECO:0000313" key="1">
    <source>
        <dbReference type="EMBL" id="PZX18411.1"/>
    </source>
</evidence>
<dbReference type="RefSeq" id="WP_111536216.1">
    <property type="nucleotide sequence ID" value="NZ_QKZL01000003.1"/>
</dbReference>
<gene>
    <name evidence="1" type="ORF">LX81_01042</name>
</gene>
<dbReference type="Proteomes" id="UP000248916">
    <property type="component" value="Unassembled WGS sequence"/>
</dbReference>
<accession>A0A2W7NDD6</accession>
<reference evidence="1 2" key="1">
    <citation type="submission" date="2018-06" db="EMBL/GenBank/DDBJ databases">
        <title>Genomic Encyclopedia of Archaeal and Bacterial Type Strains, Phase II (KMG-II): from individual species to whole genera.</title>
        <authorList>
            <person name="Goeker M."/>
        </authorList>
    </citation>
    <scope>NUCLEOTIDE SEQUENCE [LARGE SCALE GENOMIC DNA]</scope>
    <source>
        <strain evidence="1 2">DSM 22009</strain>
    </source>
</reference>
<dbReference type="OrthoDB" id="7728363at2"/>
<evidence type="ECO:0000313" key="2">
    <source>
        <dbReference type="Proteomes" id="UP000248916"/>
    </source>
</evidence>
<name>A0A2W7NDD6_9RHOB</name>
<organism evidence="1 2">
    <name type="scientific">Palleronia aestuarii</name>
    <dbReference type="NCBI Taxonomy" id="568105"/>
    <lineage>
        <taxon>Bacteria</taxon>
        <taxon>Pseudomonadati</taxon>
        <taxon>Pseudomonadota</taxon>
        <taxon>Alphaproteobacteria</taxon>
        <taxon>Rhodobacterales</taxon>
        <taxon>Roseobacteraceae</taxon>
        <taxon>Palleronia</taxon>
    </lineage>
</organism>
<comment type="caution">
    <text evidence="1">The sequence shown here is derived from an EMBL/GenBank/DDBJ whole genome shotgun (WGS) entry which is preliminary data.</text>
</comment>
<protein>
    <submittedName>
        <fullName evidence="1">Uncharacterized protein</fullName>
    </submittedName>
</protein>
<proteinExistence type="predicted"/>
<dbReference type="AlphaFoldDB" id="A0A2W7NDD6"/>
<keyword evidence="2" id="KW-1185">Reference proteome</keyword>
<sequence length="130" mass="13670">MFDFTPPSEHTGFASSDAFDELRGFVEEHREGLFAAAELLGATPGLRLAQAALDGVAAPQLPTRSTMRALAGLLDLLMLEHVHDPSRIEAAQFALIDPASPVVEDICLLADGLEEALTSCQEGVAGRAAA</sequence>